<reference evidence="2 3" key="1">
    <citation type="submission" date="2019-11" db="EMBL/GenBank/DDBJ databases">
        <title>Isolation of a new High Light Tolerant Cyanobacteria.</title>
        <authorList>
            <person name="Dobson Z."/>
            <person name="Vaughn N."/>
            <person name="Vaughn M."/>
            <person name="Fromme P."/>
            <person name="Mazor Y."/>
        </authorList>
    </citation>
    <scope>NUCLEOTIDE SEQUENCE [LARGE SCALE GENOMIC DNA]</scope>
    <source>
        <strain evidence="2 3">0216</strain>
    </source>
</reference>
<dbReference type="EMBL" id="WMIA01000003">
    <property type="protein sequence ID" value="MTF38193.1"/>
    <property type="molecule type" value="Genomic_DNA"/>
</dbReference>
<gene>
    <name evidence="2" type="ORF">GGC33_04570</name>
</gene>
<evidence type="ECO:0000313" key="3">
    <source>
        <dbReference type="Proteomes" id="UP000437131"/>
    </source>
</evidence>
<dbReference type="Proteomes" id="UP000437131">
    <property type="component" value="Unassembled WGS sequence"/>
</dbReference>
<organism evidence="2 3">
    <name type="scientific">Cyanobacterium aponinum 0216</name>
    <dbReference type="NCBI Taxonomy" id="2676140"/>
    <lineage>
        <taxon>Bacteria</taxon>
        <taxon>Bacillati</taxon>
        <taxon>Cyanobacteriota</taxon>
        <taxon>Cyanophyceae</taxon>
        <taxon>Oscillatoriophycideae</taxon>
        <taxon>Chroococcales</taxon>
        <taxon>Geminocystaceae</taxon>
        <taxon>Cyanobacterium</taxon>
    </lineage>
</organism>
<accession>A0A844GRM5</accession>
<sequence length="105" mass="11765">MTIGKITNKIAISSRQKSVSPNLELINNARKSNKNKVEKKNNNYSQSQKYLTIFKYLILSTTIIFSFGGLGFGLALRYGHSWKVSHSLQELGVRSSDLGVKTNKD</sequence>
<evidence type="ECO:0000256" key="1">
    <source>
        <dbReference type="SAM" id="Phobius"/>
    </source>
</evidence>
<feature type="transmembrane region" description="Helical" evidence="1">
    <location>
        <begin position="53"/>
        <end position="76"/>
    </location>
</feature>
<keyword evidence="1" id="KW-1133">Transmembrane helix</keyword>
<keyword evidence="1" id="KW-0812">Transmembrane</keyword>
<dbReference type="AlphaFoldDB" id="A0A844GRM5"/>
<comment type="caution">
    <text evidence="2">The sequence shown here is derived from an EMBL/GenBank/DDBJ whole genome shotgun (WGS) entry which is preliminary data.</text>
</comment>
<protein>
    <submittedName>
        <fullName evidence="2">Uncharacterized protein</fullName>
    </submittedName>
</protein>
<proteinExistence type="predicted"/>
<keyword evidence="1" id="KW-0472">Membrane</keyword>
<evidence type="ECO:0000313" key="2">
    <source>
        <dbReference type="EMBL" id="MTF38193.1"/>
    </source>
</evidence>
<dbReference type="RefSeq" id="WP_015221233.1">
    <property type="nucleotide sequence ID" value="NZ_WMIA01000003.1"/>
</dbReference>
<name>A0A844GRM5_9CHRO</name>